<feature type="compositionally biased region" description="Low complexity" evidence="1">
    <location>
        <begin position="162"/>
        <end position="180"/>
    </location>
</feature>
<sequence>MNTVTKNTNQAGPVYKATENLFTNIPSGNLENAKETDTSPEDPTQGTKNAGNTQPHTALLLTNAFDILNEVHTDNNSVIQPASNETIQGHIPETVVSPHSERSNAPSIPSTSIIPQQQTPNKTCVGPTPQKNDAHKSPSKEHSPQPQNTQLEKGAIDAQNDTNQVSSTTSTSDTRGTTISLNPNSSTFLPLCETSKSRKTPPNLSPSHLTPLPIQSPLSGGGMKRPDNSFLIPDYHNPTYNEDFPPLAKNFDFEEGDLQEDNPLTPSYGSDSESYSKNTNRSGFTAKKLSSRAQALDRVP</sequence>
<feature type="region of interest" description="Disordered" evidence="1">
    <location>
        <begin position="96"/>
        <end position="300"/>
    </location>
</feature>
<feature type="compositionally biased region" description="Polar residues" evidence="1">
    <location>
        <begin position="103"/>
        <end position="122"/>
    </location>
</feature>
<dbReference type="AlphaFoldDB" id="A0A7J6X303"/>
<reference evidence="2 3" key="1">
    <citation type="submission" date="2020-06" db="EMBL/GenBank/DDBJ databases">
        <title>Transcriptomic and genomic resources for Thalictrum thalictroides and T. hernandezii: Facilitating candidate gene discovery in an emerging model plant lineage.</title>
        <authorList>
            <person name="Arias T."/>
            <person name="Riano-Pachon D.M."/>
            <person name="Di Stilio V.S."/>
        </authorList>
    </citation>
    <scope>NUCLEOTIDE SEQUENCE [LARGE SCALE GENOMIC DNA]</scope>
    <source>
        <strain evidence="3">cv. WT478/WT964</strain>
        <tissue evidence="2">Leaves</tissue>
    </source>
</reference>
<keyword evidence="3" id="KW-1185">Reference proteome</keyword>
<evidence type="ECO:0000256" key="1">
    <source>
        <dbReference type="SAM" id="MobiDB-lite"/>
    </source>
</evidence>
<gene>
    <name evidence="2" type="ORF">FRX31_007245</name>
</gene>
<feature type="compositionally biased region" description="Polar residues" evidence="1">
    <location>
        <begin position="41"/>
        <end position="56"/>
    </location>
</feature>
<dbReference type="Proteomes" id="UP000554482">
    <property type="component" value="Unassembled WGS sequence"/>
</dbReference>
<protein>
    <submittedName>
        <fullName evidence="2">Uncharacterized protein</fullName>
    </submittedName>
</protein>
<proteinExistence type="predicted"/>
<feature type="compositionally biased region" description="Polar residues" evidence="1">
    <location>
        <begin position="20"/>
        <end position="30"/>
    </location>
</feature>
<feature type="region of interest" description="Disordered" evidence="1">
    <location>
        <begin position="1"/>
        <end position="56"/>
    </location>
</feature>
<feature type="compositionally biased region" description="Polar residues" evidence="1">
    <location>
        <begin position="1"/>
        <end position="11"/>
    </location>
</feature>
<feature type="compositionally biased region" description="Polar residues" evidence="1">
    <location>
        <begin position="262"/>
        <end position="283"/>
    </location>
</feature>
<accession>A0A7J6X303</accession>
<feature type="compositionally biased region" description="Basic and acidic residues" evidence="1">
    <location>
        <begin position="132"/>
        <end position="143"/>
    </location>
</feature>
<evidence type="ECO:0000313" key="2">
    <source>
        <dbReference type="EMBL" id="KAF5203168.1"/>
    </source>
</evidence>
<organism evidence="2 3">
    <name type="scientific">Thalictrum thalictroides</name>
    <name type="common">Rue-anemone</name>
    <name type="synonym">Anemone thalictroides</name>
    <dbReference type="NCBI Taxonomy" id="46969"/>
    <lineage>
        <taxon>Eukaryota</taxon>
        <taxon>Viridiplantae</taxon>
        <taxon>Streptophyta</taxon>
        <taxon>Embryophyta</taxon>
        <taxon>Tracheophyta</taxon>
        <taxon>Spermatophyta</taxon>
        <taxon>Magnoliopsida</taxon>
        <taxon>Ranunculales</taxon>
        <taxon>Ranunculaceae</taxon>
        <taxon>Thalictroideae</taxon>
        <taxon>Thalictrum</taxon>
    </lineage>
</organism>
<comment type="caution">
    <text evidence="2">The sequence shown here is derived from an EMBL/GenBank/DDBJ whole genome shotgun (WGS) entry which is preliminary data.</text>
</comment>
<name>A0A7J6X303_THATH</name>
<dbReference type="EMBL" id="JABWDY010007169">
    <property type="protein sequence ID" value="KAF5203168.1"/>
    <property type="molecule type" value="Genomic_DNA"/>
</dbReference>
<evidence type="ECO:0000313" key="3">
    <source>
        <dbReference type="Proteomes" id="UP000554482"/>
    </source>
</evidence>